<dbReference type="PATRIC" id="fig|1398.18.peg.1222"/>
<evidence type="ECO:0000313" key="8">
    <source>
        <dbReference type="Proteomes" id="UP000032024"/>
    </source>
</evidence>
<dbReference type="Proteomes" id="UP000075288">
    <property type="component" value="Unassembled WGS sequence"/>
</dbReference>
<evidence type="ECO:0000256" key="4">
    <source>
        <dbReference type="ARBA" id="ARBA00024207"/>
    </source>
</evidence>
<dbReference type="EMBL" id="LRPN01000078">
    <property type="protein sequence ID" value="KWZ81148.1"/>
    <property type="molecule type" value="Genomic_DNA"/>
</dbReference>
<evidence type="ECO:0000313" key="9">
    <source>
        <dbReference type="Proteomes" id="UP000070376"/>
    </source>
</evidence>
<comment type="similarity">
    <text evidence="4">Belongs to the HepT RNase toxin family.</text>
</comment>
<sequence>MYFVDREKINGILSFMEKRLASFQAQPAWQTEIEKAALERIAETVIESVLDVGNAIIDGFIMRDPGSYEDIIDILEDENVVSAESAKQLTAVIALRKQLVRGYMDLDYGTLQEVLAANFKALERFPEDVRTYLANELGPVNAFKGE</sequence>
<dbReference type="GO" id="GO:0110001">
    <property type="term" value="C:toxin-antitoxin complex"/>
    <property type="evidence" value="ECO:0007669"/>
    <property type="project" value="InterPro"/>
</dbReference>
<reference evidence="8" key="2">
    <citation type="submission" date="2015-01" db="EMBL/GenBank/DDBJ databases">
        <title>Comparative genome analysis of Bacillus coagulans HM-08, Clostridium butyricum HM-68, Bacillus subtilis HM-66 and Bacillus paralicheniformis BL-09.</title>
        <authorList>
            <person name="Zhang H."/>
        </authorList>
    </citation>
    <scope>NUCLEOTIDE SEQUENCE [LARGE SCALE GENOMIC DNA]</scope>
    <source>
        <strain evidence="8">HM-08</strain>
    </source>
</reference>
<dbReference type="AlphaFoldDB" id="A0A0C5C186"/>
<dbReference type="PANTHER" id="PTHR33397:SF5">
    <property type="entry name" value="RNASE YUTE-RELATED"/>
    <property type="match status" value="1"/>
</dbReference>
<dbReference type="RefSeq" id="WP_014097537.1">
    <property type="nucleotide sequence ID" value="NZ_CP010525.1"/>
</dbReference>
<accession>A0A0C5C186</accession>
<keyword evidence="2" id="KW-0540">Nuclease</keyword>
<reference evidence="6" key="4">
    <citation type="submission" date="2016-01" db="EMBL/GenBank/DDBJ databases">
        <authorList>
            <person name="Oliw E.H."/>
        </authorList>
    </citation>
    <scope>NUCLEOTIDE SEQUENCE [LARGE SCALE GENOMIC DNA]</scope>
    <source>
        <strain evidence="6">GED7749B</strain>
    </source>
</reference>
<evidence type="ECO:0000313" key="7">
    <source>
        <dbReference type="EMBL" id="KYC66928.1"/>
    </source>
</evidence>
<dbReference type="GO" id="GO:0016787">
    <property type="term" value="F:hydrolase activity"/>
    <property type="evidence" value="ECO:0007669"/>
    <property type="project" value="UniProtKB-KW"/>
</dbReference>
<dbReference type="EMBL" id="LQYG01000003">
    <property type="protein sequence ID" value="KYC66928.1"/>
    <property type="molecule type" value="Genomic_DNA"/>
</dbReference>
<dbReference type="InterPro" id="IPR008201">
    <property type="entry name" value="HepT-like"/>
</dbReference>
<evidence type="ECO:0000256" key="2">
    <source>
        <dbReference type="ARBA" id="ARBA00022722"/>
    </source>
</evidence>
<dbReference type="GeneID" id="93259005"/>
<gene>
    <name evidence="7" type="ORF">B4098_2265</name>
    <name evidence="6" type="ORF">HMPREF3213_02084</name>
    <name evidence="5" type="ORF">SB48_HM08orf01858</name>
</gene>
<dbReference type="Gene3D" id="1.20.120.580">
    <property type="entry name" value="bsu32300-like"/>
    <property type="match status" value="1"/>
</dbReference>
<evidence type="ECO:0000313" key="6">
    <source>
        <dbReference type="EMBL" id="KWZ81148.1"/>
    </source>
</evidence>
<dbReference type="Pfam" id="PF01934">
    <property type="entry name" value="HepT-like"/>
    <property type="match status" value="1"/>
</dbReference>
<protein>
    <submittedName>
        <fullName evidence="7">Uncharacterized protein</fullName>
    </submittedName>
</protein>
<reference evidence="5" key="1">
    <citation type="submission" date="2015-01" db="EMBL/GenBank/DDBJ databases">
        <title>Comparative genome analysis of Bacillus coagulans HM-08, Clostridium butyricum HM-68, Bacillus subtilis HM-66 and Bacillus licheniformis BL-09.</title>
        <authorList>
            <person name="Zhang H."/>
        </authorList>
    </citation>
    <scope>NUCLEOTIDE SEQUENCE [LARGE SCALE GENOMIC DNA]</scope>
    <source>
        <strain evidence="5">HM-08</strain>
    </source>
</reference>
<evidence type="ECO:0000256" key="1">
    <source>
        <dbReference type="ARBA" id="ARBA00022649"/>
    </source>
</evidence>
<keyword evidence="1" id="KW-1277">Toxin-antitoxin system</keyword>
<dbReference type="Proteomes" id="UP000032024">
    <property type="component" value="Chromosome"/>
</dbReference>
<dbReference type="STRING" id="1398.AB434_4045"/>
<name>A0A0C5C186_HEYCO</name>
<reference evidence="7 10" key="3">
    <citation type="submission" date="2016-01" db="EMBL/GenBank/DDBJ databases">
        <title>Genome Sequences of Twelve Sporeforming Bacillus Species Isolated from Foods.</title>
        <authorList>
            <person name="Berendsen E.M."/>
            <person name="Wells-Bennik M.H."/>
            <person name="Krawcyk A.O."/>
            <person name="De Jong A."/>
            <person name="Holsappel S."/>
            <person name="Eijlander R.T."/>
            <person name="Kuipers O.P."/>
        </authorList>
    </citation>
    <scope>NUCLEOTIDE SEQUENCE [LARGE SCALE GENOMIC DNA]</scope>
    <source>
        <strain evidence="7 10">B4098</strain>
    </source>
</reference>
<dbReference type="InterPro" id="IPR037038">
    <property type="entry name" value="HepT-like_sf"/>
</dbReference>
<keyword evidence="8" id="KW-1185">Reference proteome</keyword>
<organism evidence="7 10">
    <name type="scientific">Heyndrickxia coagulans</name>
    <name type="common">Weizmannia coagulans</name>
    <dbReference type="NCBI Taxonomy" id="1398"/>
    <lineage>
        <taxon>Bacteria</taxon>
        <taxon>Bacillati</taxon>
        <taxon>Bacillota</taxon>
        <taxon>Bacilli</taxon>
        <taxon>Bacillales</taxon>
        <taxon>Bacillaceae</taxon>
        <taxon>Heyndrickxia</taxon>
    </lineage>
</organism>
<dbReference type="Proteomes" id="UP000070376">
    <property type="component" value="Unassembled WGS sequence"/>
</dbReference>
<reference evidence="9" key="5">
    <citation type="submission" date="2016-01" db="EMBL/GenBank/DDBJ databases">
        <authorList>
            <person name="Mitreva M."/>
            <person name="Pepin K.H."/>
            <person name="Mihindukulasuriya K.A."/>
            <person name="Fulton R."/>
            <person name="Fronick C."/>
            <person name="O'Laughlin M."/>
            <person name="Miner T."/>
            <person name="Herter B."/>
            <person name="Rosa B.A."/>
            <person name="Cordes M."/>
            <person name="Tomlinson C."/>
            <person name="Wollam A."/>
            <person name="Palsikar V.B."/>
            <person name="Mardis E.R."/>
            <person name="Wilson R.K."/>
        </authorList>
    </citation>
    <scope>NUCLEOTIDE SEQUENCE [LARGE SCALE GENOMIC DNA]</scope>
    <source>
        <strain evidence="9">GED7749B</strain>
    </source>
</reference>
<evidence type="ECO:0000313" key="10">
    <source>
        <dbReference type="Proteomes" id="UP000075288"/>
    </source>
</evidence>
<dbReference type="EMBL" id="CP010525">
    <property type="protein sequence ID" value="AJO21998.1"/>
    <property type="molecule type" value="Genomic_DNA"/>
</dbReference>
<dbReference type="PANTHER" id="PTHR33397">
    <property type="entry name" value="UPF0331 PROTEIN YUTE"/>
    <property type="match status" value="1"/>
</dbReference>
<keyword evidence="3" id="KW-0378">Hydrolase</keyword>
<evidence type="ECO:0000313" key="5">
    <source>
        <dbReference type="EMBL" id="AJO21998.1"/>
    </source>
</evidence>
<proteinExistence type="inferred from homology"/>
<dbReference type="InterPro" id="IPR052379">
    <property type="entry name" value="Type_VII_TA_RNase"/>
</dbReference>
<dbReference type="GO" id="GO:0004540">
    <property type="term" value="F:RNA nuclease activity"/>
    <property type="evidence" value="ECO:0007669"/>
    <property type="project" value="InterPro"/>
</dbReference>
<evidence type="ECO:0000256" key="3">
    <source>
        <dbReference type="ARBA" id="ARBA00022801"/>
    </source>
</evidence>